<protein>
    <submittedName>
        <fullName evidence="2">Uncharacterized protein</fullName>
    </submittedName>
</protein>
<feature type="compositionally biased region" description="Basic residues" evidence="1">
    <location>
        <begin position="32"/>
        <end position="51"/>
    </location>
</feature>
<evidence type="ECO:0000313" key="2">
    <source>
        <dbReference type="EMBL" id="JAG40078.1"/>
    </source>
</evidence>
<feature type="compositionally biased region" description="Basic residues" evidence="1">
    <location>
        <begin position="89"/>
        <end position="151"/>
    </location>
</feature>
<dbReference type="AlphaFoldDB" id="A0A0A9Z9P8"/>
<dbReference type="EMBL" id="GBRD01000284">
    <property type="protein sequence ID" value="JAG65537.1"/>
    <property type="molecule type" value="Transcribed_RNA"/>
</dbReference>
<feature type="region of interest" description="Disordered" evidence="1">
    <location>
        <begin position="1"/>
        <end position="59"/>
    </location>
</feature>
<organism evidence="2">
    <name type="scientific">Lygus hesperus</name>
    <name type="common">Western plant bug</name>
    <dbReference type="NCBI Taxonomy" id="30085"/>
    <lineage>
        <taxon>Eukaryota</taxon>
        <taxon>Metazoa</taxon>
        <taxon>Ecdysozoa</taxon>
        <taxon>Arthropoda</taxon>
        <taxon>Hexapoda</taxon>
        <taxon>Insecta</taxon>
        <taxon>Pterygota</taxon>
        <taxon>Neoptera</taxon>
        <taxon>Paraneoptera</taxon>
        <taxon>Hemiptera</taxon>
        <taxon>Heteroptera</taxon>
        <taxon>Panheteroptera</taxon>
        <taxon>Cimicomorpha</taxon>
        <taxon>Miridae</taxon>
        <taxon>Mirini</taxon>
        <taxon>Lygus</taxon>
    </lineage>
</organism>
<accession>A0A0A9Z9P8</accession>
<reference evidence="2" key="1">
    <citation type="journal article" date="2014" name="PLoS ONE">
        <title>Transcriptome-Based Identification of ABC Transporters in the Western Tarnished Plant Bug Lygus hesperus.</title>
        <authorList>
            <person name="Hull J.J."/>
            <person name="Chaney K."/>
            <person name="Geib S.M."/>
            <person name="Fabrick J.A."/>
            <person name="Brent C.S."/>
            <person name="Walsh D."/>
            <person name="Lavine L.C."/>
        </authorList>
    </citation>
    <scope>NUCLEOTIDE SEQUENCE</scope>
</reference>
<dbReference type="EMBL" id="GBHO01003526">
    <property type="protein sequence ID" value="JAG40078.1"/>
    <property type="molecule type" value="Transcribed_RNA"/>
</dbReference>
<feature type="region of interest" description="Disordered" evidence="1">
    <location>
        <begin position="86"/>
        <end position="174"/>
    </location>
</feature>
<sequence length="174" mass="19918">MSSALATIPEELIRRSKRTSLKTARSAPKRTSTVKKKPIKRSKRTSLKKATKAFATRSATNRISTVNMDMQRGTTTLKKDDEDILTARCGKRRASTPRRSRKRKCGSRSRRSGRRSSRRKSRGCKSRSKRRSSRSRKSRGCKGRSKRRSSRSRGTQTKCRRKRARRCSEGDESP</sequence>
<name>A0A0A9Z9P8_LYGHE</name>
<proteinExistence type="predicted"/>
<evidence type="ECO:0000313" key="3">
    <source>
        <dbReference type="EMBL" id="JAG65537.1"/>
    </source>
</evidence>
<reference evidence="2" key="2">
    <citation type="submission" date="2014-07" db="EMBL/GenBank/DDBJ databases">
        <authorList>
            <person name="Hull J."/>
        </authorList>
    </citation>
    <scope>NUCLEOTIDE SEQUENCE</scope>
</reference>
<evidence type="ECO:0000256" key="1">
    <source>
        <dbReference type="SAM" id="MobiDB-lite"/>
    </source>
</evidence>
<reference evidence="3" key="3">
    <citation type="submission" date="2014-09" db="EMBL/GenBank/DDBJ databases">
        <authorList>
            <person name="Magalhaes I.L.F."/>
            <person name="Oliveira U."/>
            <person name="Santos F.R."/>
            <person name="Vidigal T.H.D.A."/>
            <person name="Brescovit A.D."/>
            <person name="Santos A.J."/>
        </authorList>
    </citation>
    <scope>NUCLEOTIDE SEQUENCE</scope>
</reference>
<gene>
    <name evidence="2" type="ORF">CM83_13361</name>
</gene>